<comment type="similarity">
    <text evidence="1">Belongs to the BlaI transcriptional regulatory family.</text>
</comment>
<evidence type="ECO:0000256" key="4">
    <source>
        <dbReference type="ARBA" id="ARBA00023163"/>
    </source>
</evidence>
<accession>A0AA37V061</accession>
<evidence type="ECO:0000256" key="2">
    <source>
        <dbReference type="ARBA" id="ARBA00023015"/>
    </source>
</evidence>
<evidence type="ECO:0000313" key="5">
    <source>
        <dbReference type="EMBL" id="GLC23830.1"/>
    </source>
</evidence>
<keyword evidence="4" id="KW-0804">Transcription</keyword>
<keyword evidence="3" id="KW-0238">DNA-binding</keyword>
<evidence type="ECO:0000313" key="6">
    <source>
        <dbReference type="Proteomes" id="UP001161325"/>
    </source>
</evidence>
<dbReference type="Proteomes" id="UP001161325">
    <property type="component" value="Unassembled WGS sequence"/>
</dbReference>
<keyword evidence="2" id="KW-0805">Transcription regulation</keyword>
<gene>
    <name evidence="5" type="ORF">rosag_03430</name>
</gene>
<dbReference type="InterPro" id="IPR036390">
    <property type="entry name" value="WH_DNA-bd_sf"/>
</dbReference>
<dbReference type="InterPro" id="IPR005650">
    <property type="entry name" value="BlaI_family"/>
</dbReference>
<evidence type="ECO:0000256" key="3">
    <source>
        <dbReference type="ARBA" id="ARBA00023125"/>
    </source>
</evidence>
<dbReference type="GO" id="GO:0003677">
    <property type="term" value="F:DNA binding"/>
    <property type="evidence" value="ECO:0007669"/>
    <property type="project" value="UniProtKB-KW"/>
</dbReference>
<dbReference type="RefSeq" id="WP_284348274.1">
    <property type="nucleotide sequence ID" value="NZ_BRXS01000001.1"/>
</dbReference>
<dbReference type="InterPro" id="IPR036388">
    <property type="entry name" value="WH-like_DNA-bd_sf"/>
</dbReference>
<protein>
    <submittedName>
        <fullName evidence="5">BlaI family transcriptional regulator</fullName>
    </submittedName>
</protein>
<reference evidence="5" key="1">
    <citation type="submission" date="2022-08" db="EMBL/GenBank/DDBJ databases">
        <title>Draft genome sequencing of Roseisolibacter agri AW1220.</title>
        <authorList>
            <person name="Tobiishi Y."/>
            <person name="Tonouchi A."/>
        </authorList>
    </citation>
    <scope>NUCLEOTIDE SEQUENCE</scope>
    <source>
        <strain evidence="5">AW1220</strain>
    </source>
</reference>
<dbReference type="SUPFAM" id="SSF46785">
    <property type="entry name" value="Winged helix' DNA-binding domain"/>
    <property type="match status" value="1"/>
</dbReference>
<dbReference type="Gene3D" id="1.10.10.10">
    <property type="entry name" value="Winged helix-like DNA-binding domain superfamily/Winged helix DNA-binding domain"/>
    <property type="match status" value="1"/>
</dbReference>
<dbReference type="Pfam" id="PF03965">
    <property type="entry name" value="Penicillinase_R"/>
    <property type="match status" value="1"/>
</dbReference>
<evidence type="ECO:0000256" key="1">
    <source>
        <dbReference type="ARBA" id="ARBA00011046"/>
    </source>
</evidence>
<dbReference type="GO" id="GO:0045892">
    <property type="term" value="P:negative regulation of DNA-templated transcription"/>
    <property type="evidence" value="ECO:0007669"/>
    <property type="project" value="InterPro"/>
</dbReference>
<comment type="caution">
    <text evidence="5">The sequence shown here is derived from an EMBL/GenBank/DDBJ whole genome shotgun (WGS) entry which is preliminary data.</text>
</comment>
<sequence>MPEPLPRPLDQLGRRERQIVDILFRRGRATAAEVQADLGEPVSNSAVRGMLRLLTEKGYVAYEQDGPRYVYFPADRPEEVSRSALRHLVATFFRSSPSSAMAALLDMTDEPLPEAEYRRLSQLLEQAREPGEDA</sequence>
<name>A0AA37V061_9BACT</name>
<organism evidence="5 6">
    <name type="scientific">Roseisolibacter agri</name>
    <dbReference type="NCBI Taxonomy" id="2014610"/>
    <lineage>
        <taxon>Bacteria</taxon>
        <taxon>Pseudomonadati</taxon>
        <taxon>Gemmatimonadota</taxon>
        <taxon>Gemmatimonadia</taxon>
        <taxon>Gemmatimonadales</taxon>
        <taxon>Gemmatimonadaceae</taxon>
        <taxon>Roseisolibacter</taxon>
    </lineage>
</organism>
<proteinExistence type="inferred from homology"/>
<dbReference type="EMBL" id="BRXS01000001">
    <property type="protein sequence ID" value="GLC23830.1"/>
    <property type="molecule type" value="Genomic_DNA"/>
</dbReference>
<keyword evidence="6" id="KW-1185">Reference proteome</keyword>
<dbReference type="AlphaFoldDB" id="A0AA37V061"/>